<name>A0A437QEM9_9GAMM</name>
<comment type="similarity">
    <text evidence="1 7">Belongs to the SbcD family.</text>
</comment>
<dbReference type="PANTHER" id="PTHR30337:SF0">
    <property type="entry name" value="NUCLEASE SBCCD SUBUNIT D"/>
    <property type="match status" value="1"/>
</dbReference>
<evidence type="ECO:0000256" key="5">
    <source>
        <dbReference type="ARBA" id="ARBA00022801"/>
    </source>
</evidence>
<dbReference type="Gene3D" id="3.30.160.720">
    <property type="match status" value="1"/>
</dbReference>
<keyword evidence="7" id="KW-0233">DNA recombination</keyword>
<dbReference type="InterPro" id="IPR041796">
    <property type="entry name" value="Mre11_N"/>
</dbReference>
<dbReference type="GO" id="GO:0006310">
    <property type="term" value="P:DNA recombination"/>
    <property type="evidence" value="ECO:0007669"/>
    <property type="project" value="UniProtKB-KW"/>
</dbReference>
<evidence type="ECO:0000256" key="8">
    <source>
        <dbReference type="SAM" id="MobiDB-lite"/>
    </source>
</evidence>
<keyword evidence="12" id="KW-1185">Reference proteome</keyword>
<proteinExistence type="inferred from homology"/>
<evidence type="ECO:0000256" key="1">
    <source>
        <dbReference type="ARBA" id="ARBA00010555"/>
    </source>
</evidence>
<dbReference type="NCBIfam" id="NF008206">
    <property type="entry name" value="PRK10966.1"/>
    <property type="match status" value="1"/>
</dbReference>
<dbReference type="GO" id="GO:0008408">
    <property type="term" value="F:3'-5' exonuclease activity"/>
    <property type="evidence" value="ECO:0007669"/>
    <property type="project" value="InterPro"/>
</dbReference>
<evidence type="ECO:0000256" key="4">
    <source>
        <dbReference type="ARBA" id="ARBA00022722"/>
    </source>
</evidence>
<dbReference type="EMBL" id="SACQ01000001">
    <property type="protein sequence ID" value="RVU32984.1"/>
    <property type="molecule type" value="Genomic_DNA"/>
</dbReference>
<dbReference type="Gene3D" id="3.60.21.10">
    <property type="match status" value="1"/>
</dbReference>
<dbReference type="SUPFAM" id="SSF56300">
    <property type="entry name" value="Metallo-dependent phosphatases"/>
    <property type="match status" value="1"/>
</dbReference>
<keyword evidence="7" id="KW-0235">DNA replication</keyword>
<dbReference type="InterPro" id="IPR050535">
    <property type="entry name" value="DNA_Repair-Maintenance_Comp"/>
</dbReference>
<dbReference type="Pfam" id="PF12320">
    <property type="entry name" value="SbcD_C"/>
    <property type="match status" value="1"/>
</dbReference>
<dbReference type="InterPro" id="IPR004593">
    <property type="entry name" value="SbcD"/>
</dbReference>
<dbReference type="Pfam" id="PF00149">
    <property type="entry name" value="Metallophos"/>
    <property type="match status" value="1"/>
</dbReference>
<keyword evidence="5 7" id="KW-0378">Hydrolase</keyword>
<feature type="domain" description="Calcineurin-like phosphoesterase" evidence="9">
    <location>
        <begin position="1"/>
        <end position="232"/>
    </location>
</feature>
<dbReference type="GO" id="GO:0006260">
    <property type="term" value="P:DNA replication"/>
    <property type="evidence" value="ECO:0007669"/>
    <property type="project" value="UniProtKB-KW"/>
</dbReference>
<reference evidence="11 12" key="1">
    <citation type="submission" date="2019-01" db="EMBL/GenBank/DDBJ databases">
        <authorList>
            <person name="Chen W.-M."/>
        </authorList>
    </citation>
    <scope>NUCLEOTIDE SEQUENCE [LARGE SCALE GENOMIC DNA]</scope>
    <source>
        <strain evidence="11 12">HPM-16</strain>
    </source>
</reference>
<comment type="function">
    <text evidence="7">SbcCD cleaves DNA hairpin structures. These structures can inhibit DNA replication and are intermediates in certain DNA recombination reactions. The complex acts as a 3'-&gt;5' double strand exonuclease that can open hairpins. It also has a 5' single-strand endonuclease activity.</text>
</comment>
<dbReference type="InterPro" id="IPR026843">
    <property type="entry name" value="SbcD_C"/>
</dbReference>
<evidence type="ECO:0000259" key="9">
    <source>
        <dbReference type="Pfam" id="PF00149"/>
    </source>
</evidence>
<keyword evidence="7" id="KW-0255">Endonuclease</keyword>
<comment type="caution">
    <text evidence="11">The sequence shown here is derived from an EMBL/GenBank/DDBJ whole genome shotgun (WGS) entry which is preliminary data.</text>
</comment>
<evidence type="ECO:0000313" key="11">
    <source>
        <dbReference type="EMBL" id="RVU32984.1"/>
    </source>
</evidence>
<dbReference type="AlphaFoldDB" id="A0A437QEM9"/>
<dbReference type="InterPro" id="IPR004843">
    <property type="entry name" value="Calcineurin-like_PHP"/>
</dbReference>
<feature type="region of interest" description="Disordered" evidence="8">
    <location>
        <begin position="432"/>
        <end position="471"/>
    </location>
</feature>
<dbReference type="Proteomes" id="UP000282818">
    <property type="component" value="Unassembled WGS sequence"/>
</dbReference>
<dbReference type="NCBIfam" id="TIGR00619">
    <property type="entry name" value="sbcd"/>
    <property type="match status" value="1"/>
</dbReference>
<sequence>MRILHTSDWHLGQHFFTKNRAQEHRQFIDWLVNLVEQNQINAVVIAGDLFDTGTPPSYAREIYYDCVAKLNNCGCQLVVLAGNHDSVAMLNESKGVLGYLNTHVVAAPDETPDQQIIPLYNKDQTVGALLCAIPFLRPRDVMSSQADLSATEKNQALGQAIAAHYQAIYTAACRQRDQLGKAVPIIATGHLTALGVKTSDAVRDVYIGTLEAFPSSEFPPADYIALGHIHRPQKVAGTEHIRYCGSPIPLAFDELKSTKQVVQVTFSERESIAIEPINVPRFQPMATVRGNLESLPAQLKEASSEGSEALPVWLCIEVSSDQYVSDLQQRIETMIEGLPLEILQVKRLSNTTRAGIQQEENETLAELSPFDVFARRLALEPELVGTSLETELTARFEQVVEAVQEETGIVVTRPTKKPAEPLVAELEGDLFPLAELPSEPPTKPKRRSNSLKPAADESQNQVDLFAEGDNA</sequence>
<keyword evidence="4 7" id="KW-0540">Nuclease</keyword>
<comment type="subunit">
    <text evidence="2 7">Heterodimer of SbcC and SbcD.</text>
</comment>
<evidence type="ECO:0000259" key="10">
    <source>
        <dbReference type="Pfam" id="PF12320"/>
    </source>
</evidence>
<organism evidence="11 12">
    <name type="scientific">Neptunomonas marina</name>
    <dbReference type="NCBI Taxonomy" id="1815562"/>
    <lineage>
        <taxon>Bacteria</taxon>
        <taxon>Pseudomonadati</taxon>
        <taxon>Pseudomonadota</taxon>
        <taxon>Gammaproteobacteria</taxon>
        <taxon>Oceanospirillales</taxon>
        <taxon>Oceanospirillaceae</taxon>
        <taxon>Neptunomonas</taxon>
    </lineage>
</organism>
<evidence type="ECO:0000256" key="3">
    <source>
        <dbReference type="ARBA" id="ARBA00013365"/>
    </source>
</evidence>
<protein>
    <recommendedName>
        <fullName evidence="3 7">Nuclease SbcCD subunit D</fullName>
    </recommendedName>
</protein>
<accession>A0A437QEM9</accession>
<keyword evidence="6 7" id="KW-0269">Exonuclease</keyword>
<evidence type="ECO:0000256" key="6">
    <source>
        <dbReference type="ARBA" id="ARBA00022839"/>
    </source>
</evidence>
<feature type="domain" description="Nuclease SbcCD subunit D C-terminal" evidence="10">
    <location>
        <begin position="281"/>
        <end position="379"/>
    </location>
</feature>
<evidence type="ECO:0000256" key="7">
    <source>
        <dbReference type="RuleBase" id="RU363069"/>
    </source>
</evidence>
<dbReference type="CDD" id="cd00840">
    <property type="entry name" value="MPP_Mre11_N"/>
    <property type="match status" value="1"/>
</dbReference>
<evidence type="ECO:0000256" key="2">
    <source>
        <dbReference type="ARBA" id="ARBA00011322"/>
    </source>
</evidence>
<dbReference type="InterPro" id="IPR029052">
    <property type="entry name" value="Metallo-depent_PP-like"/>
</dbReference>
<dbReference type="PANTHER" id="PTHR30337">
    <property type="entry name" value="COMPONENT OF ATP-DEPENDENT DSDNA EXONUCLEASE"/>
    <property type="match status" value="1"/>
</dbReference>
<gene>
    <name evidence="7 11" type="primary">sbcD</name>
    <name evidence="11" type="ORF">EOE65_03825</name>
</gene>
<dbReference type="GO" id="GO:0004519">
    <property type="term" value="F:endonuclease activity"/>
    <property type="evidence" value="ECO:0007669"/>
    <property type="project" value="UniProtKB-KW"/>
</dbReference>
<evidence type="ECO:0000313" key="12">
    <source>
        <dbReference type="Proteomes" id="UP000282818"/>
    </source>
</evidence>